<keyword evidence="2" id="KW-0732">Signal</keyword>
<evidence type="ECO:0000313" key="4">
    <source>
        <dbReference type="Proteomes" id="UP001303473"/>
    </source>
</evidence>
<gene>
    <name evidence="3" type="ORF">QBC46DRAFT_133885</name>
</gene>
<feature type="region of interest" description="Disordered" evidence="1">
    <location>
        <begin position="234"/>
        <end position="266"/>
    </location>
</feature>
<proteinExistence type="predicted"/>
<name>A0AAN6S9L8_9PEZI</name>
<sequence>MFFTKTFAASSGLFALSSAHMLMNTPKPFSVPALHNGPLEASGSDFPCQAGSTGTYSSAGVTNVMQLGSQQPLAFTGQATHGGGSCQVSITYDTAPTKNSVWKVIHSIEGGCPAKNTPGNMGNDAAAADPFTYSFPIPDNIPTGNATIAWTWLNKIGNREFYMNCAPVSLEGTSGDKSNYDALPDMLVANIAPHTDCATTEGFDYKYPNPGQSVESFASDLVYPVGNCGTTAAAGGSGSGSGSGSSSGSGSGTSATAAPPAASSVASSLPGGVFMTVPTPSAAAPSSATAIASTGAPAATSTPTSANANPAPAQPTASSTSPQPTASSGSGSGSGSTTTTTTGAQTAGSACSPEGQWNCVGGTSYQQCAAGTWSVVMQLAAGTKCTPGQSTAINIEAASGKMARRIPLRFRGLLTHPYEQLRN</sequence>
<dbReference type="Proteomes" id="UP001303473">
    <property type="component" value="Unassembled WGS sequence"/>
</dbReference>
<protein>
    <submittedName>
        <fullName evidence="3">Chitin domain 3 protein</fullName>
    </submittedName>
</protein>
<dbReference type="AlphaFoldDB" id="A0AAN6S9L8"/>
<organism evidence="3 4">
    <name type="scientific">Diplogelasinospora grovesii</name>
    <dbReference type="NCBI Taxonomy" id="303347"/>
    <lineage>
        <taxon>Eukaryota</taxon>
        <taxon>Fungi</taxon>
        <taxon>Dikarya</taxon>
        <taxon>Ascomycota</taxon>
        <taxon>Pezizomycotina</taxon>
        <taxon>Sordariomycetes</taxon>
        <taxon>Sordariomycetidae</taxon>
        <taxon>Sordariales</taxon>
        <taxon>Diplogelasinosporaceae</taxon>
        <taxon>Diplogelasinospora</taxon>
    </lineage>
</organism>
<keyword evidence="4" id="KW-1185">Reference proteome</keyword>
<accession>A0AAN6S9L8</accession>
<feature type="compositionally biased region" description="Low complexity" evidence="1">
    <location>
        <begin position="294"/>
        <end position="350"/>
    </location>
</feature>
<comment type="caution">
    <text evidence="3">The sequence shown here is derived from an EMBL/GenBank/DDBJ whole genome shotgun (WGS) entry which is preliminary data.</text>
</comment>
<feature type="compositionally biased region" description="Low complexity" evidence="1">
    <location>
        <begin position="252"/>
        <end position="266"/>
    </location>
</feature>
<evidence type="ECO:0000256" key="2">
    <source>
        <dbReference type="SAM" id="SignalP"/>
    </source>
</evidence>
<dbReference type="EMBL" id="MU853756">
    <property type="protein sequence ID" value="KAK3945123.1"/>
    <property type="molecule type" value="Genomic_DNA"/>
</dbReference>
<feature type="chain" id="PRO_5043055196" evidence="2">
    <location>
        <begin position="20"/>
        <end position="423"/>
    </location>
</feature>
<evidence type="ECO:0000313" key="3">
    <source>
        <dbReference type="EMBL" id="KAK3945123.1"/>
    </source>
</evidence>
<evidence type="ECO:0000256" key="1">
    <source>
        <dbReference type="SAM" id="MobiDB-lite"/>
    </source>
</evidence>
<reference evidence="4" key="1">
    <citation type="journal article" date="2023" name="Mol. Phylogenet. Evol.">
        <title>Genome-scale phylogeny and comparative genomics of the fungal order Sordariales.</title>
        <authorList>
            <person name="Hensen N."/>
            <person name="Bonometti L."/>
            <person name="Westerberg I."/>
            <person name="Brannstrom I.O."/>
            <person name="Guillou S."/>
            <person name="Cros-Aarteil S."/>
            <person name="Calhoun S."/>
            <person name="Haridas S."/>
            <person name="Kuo A."/>
            <person name="Mondo S."/>
            <person name="Pangilinan J."/>
            <person name="Riley R."/>
            <person name="LaButti K."/>
            <person name="Andreopoulos B."/>
            <person name="Lipzen A."/>
            <person name="Chen C."/>
            <person name="Yan M."/>
            <person name="Daum C."/>
            <person name="Ng V."/>
            <person name="Clum A."/>
            <person name="Steindorff A."/>
            <person name="Ohm R.A."/>
            <person name="Martin F."/>
            <person name="Silar P."/>
            <person name="Natvig D.O."/>
            <person name="Lalanne C."/>
            <person name="Gautier V."/>
            <person name="Ament-Velasquez S.L."/>
            <person name="Kruys A."/>
            <person name="Hutchinson M.I."/>
            <person name="Powell A.J."/>
            <person name="Barry K."/>
            <person name="Miller A.N."/>
            <person name="Grigoriev I.V."/>
            <person name="Debuchy R."/>
            <person name="Gladieux P."/>
            <person name="Hiltunen Thoren M."/>
            <person name="Johannesson H."/>
        </authorList>
    </citation>
    <scope>NUCLEOTIDE SEQUENCE [LARGE SCALE GENOMIC DNA]</scope>
    <source>
        <strain evidence="4">CBS 340.73</strain>
    </source>
</reference>
<dbReference type="Gene3D" id="2.70.50.70">
    <property type="match status" value="1"/>
</dbReference>
<feature type="region of interest" description="Disordered" evidence="1">
    <location>
        <begin position="294"/>
        <end position="351"/>
    </location>
</feature>
<feature type="compositionally biased region" description="Gly residues" evidence="1">
    <location>
        <begin position="235"/>
        <end position="251"/>
    </location>
</feature>
<dbReference type="PANTHER" id="PTHR36182">
    <property type="entry name" value="PROTEIN, PUTATIVE (AFU_ORTHOLOGUE AFUA_6G10930)-RELATED"/>
    <property type="match status" value="1"/>
</dbReference>
<feature type="signal peptide" evidence="2">
    <location>
        <begin position="1"/>
        <end position="19"/>
    </location>
</feature>
<dbReference type="PANTHER" id="PTHR36182:SF2">
    <property type="entry name" value="LYTIC POLYSACCHARIDE MONOOXYGENASE"/>
    <property type="match status" value="1"/>
</dbReference>